<evidence type="ECO:0000313" key="1">
    <source>
        <dbReference type="EMBL" id="CRK46527.1"/>
    </source>
</evidence>
<proteinExistence type="predicted"/>
<sequence length="14" mass="1510">CQELCHEGRGPLAP</sequence>
<gene>
    <name evidence="1" type="ORF">BN1723_020050</name>
</gene>
<evidence type="ECO:0000313" key="2">
    <source>
        <dbReference type="Proteomes" id="UP000045706"/>
    </source>
</evidence>
<reference evidence="2" key="1">
    <citation type="submission" date="2015-05" db="EMBL/GenBank/DDBJ databases">
        <authorList>
            <person name="Fogelqvist Johan"/>
        </authorList>
    </citation>
    <scope>NUCLEOTIDE SEQUENCE [LARGE SCALE GENOMIC DNA]</scope>
</reference>
<organism evidence="1 2">
    <name type="scientific">Verticillium longisporum</name>
    <name type="common">Verticillium dahliae var. longisporum</name>
    <dbReference type="NCBI Taxonomy" id="100787"/>
    <lineage>
        <taxon>Eukaryota</taxon>
        <taxon>Fungi</taxon>
        <taxon>Dikarya</taxon>
        <taxon>Ascomycota</taxon>
        <taxon>Pezizomycotina</taxon>
        <taxon>Sordariomycetes</taxon>
        <taxon>Hypocreomycetidae</taxon>
        <taxon>Glomerellales</taxon>
        <taxon>Plectosphaerellaceae</taxon>
        <taxon>Verticillium</taxon>
    </lineage>
</organism>
<accession>A0A0G4NJ66</accession>
<dbReference type="Proteomes" id="UP000045706">
    <property type="component" value="Unassembled WGS sequence"/>
</dbReference>
<name>A0A0G4NJ66_VERLO</name>
<feature type="non-terminal residue" evidence="1">
    <location>
        <position position="1"/>
    </location>
</feature>
<protein>
    <submittedName>
        <fullName evidence="1">Uncharacterized protein</fullName>
    </submittedName>
</protein>
<dbReference type="EMBL" id="CVQI01035774">
    <property type="protein sequence ID" value="CRK46527.1"/>
    <property type="molecule type" value="Genomic_DNA"/>
</dbReference>